<name>A0AAD5GLL3_AMBAR</name>
<keyword evidence="2" id="KW-0328">Glycosyltransferase</keyword>
<dbReference type="InterPro" id="IPR000719">
    <property type="entry name" value="Prot_kinase_dom"/>
</dbReference>
<evidence type="ECO:0000256" key="4">
    <source>
        <dbReference type="ARBA" id="ARBA00023253"/>
    </source>
</evidence>
<dbReference type="Proteomes" id="UP001206925">
    <property type="component" value="Unassembled WGS sequence"/>
</dbReference>
<comment type="similarity">
    <text evidence="1">Belongs to the glycosyltransferase GT106 family.</text>
</comment>
<dbReference type="GO" id="GO:0004672">
    <property type="term" value="F:protein kinase activity"/>
    <property type="evidence" value="ECO:0007669"/>
    <property type="project" value="InterPro"/>
</dbReference>
<dbReference type="PANTHER" id="PTHR31818:SF29">
    <property type="entry name" value="O-FUCOSYLTRANSFERASE FAMILY PROTEIN"/>
    <property type="match status" value="1"/>
</dbReference>
<dbReference type="EMBL" id="JAMZMK010006739">
    <property type="protein sequence ID" value="KAI7747507.1"/>
    <property type="molecule type" value="Genomic_DNA"/>
</dbReference>
<evidence type="ECO:0000313" key="9">
    <source>
        <dbReference type="Proteomes" id="UP001206925"/>
    </source>
</evidence>
<evidence type="ECO:0000256" key="1">
    <source>
        <dbReference type="ARBA" id="ARBA00007737"/>
    </source>
</evidence>
<evidence type="ECO:0000313" key="8">
    <source>
        <dbReference type="EMBL" id="KAI7747507.1"/>
    </source>
</evidence>
<dbReference type="AlphaFoldDB" id="A0AAD5GLL3"/>
<gene>
    <name evidence="8" type="ORF">M8C21_016709</name>
</gene>
<dbReference type="PROSITE" id="PS00108">
    <property type="entry name" value="PROTEIN_KINASE_ST"/>
    <property type="match status" value="1"/>
</dbReference>
<proteinExistence type="inferred from homology"/>
<dbReference type="PANTHER" id="PTHR31818">
    <property type="entry name" value="O-FUCOSYLTRANSFERASE 16"/>
    <property type="match status" value="1"/>
</dbReference>
<dbReference type="InterPro" id="IPR019378">
    <property type="entry name" value="GDP-Fuc_O-FucTrfase"/>
</dbReference>
<dbReference type="GO" id="GO:0005524">
    <property type="term" value="F:ATP binding"/>
    <property type="evidence" value="ECO:0007669"/>
    <property type="project" value="InterPro"/>
</dbReference>
<keyword evidence="9" id="KW-1185">Reference proteome</keyword>
<evidence type="ECO:0000256" key="6">
    <source>
        <dbReference type="ARBA" id="ARBA00030350"/>
    </source>
</evidence>
<feature type="domain" description="Protein kinase" evidence="7">
    <location>
        <begin position="111"/>
        <end position="265"/>
    </location>
</feature>
<dbReference type="InterPro" id="IPR011009">
    <property type="entry name" value="Kinase-like_dom_sf"/>
</dbReference>
<comment type="caution">
    <text evidence="8">The sequence shown here is derived from an EMBL/GenBank/DDBJ whole genome shotgun (WGS) entry which is preliminary data.</text>
</comment>
<accession>A0AAD5GLL3</accession>
<dbReference type="GO" id="GO:0006004">
    <property type="term" value="P:fucose metabolic process"/>
    <property type="evidence" value="ECO:0007669"/>
    <property type="project" value="UniProtKB-KW"/>
</dbReference>
<sequence length="265" mass="30391">MFMGFEDIEVDDYMKEEFPSPFCTSSVDVMVCPIWAMRAVLDMLFNVVDEDCVAVRLLFKFPFNENVVVDDSVPITIGMMSDQSLWSTRMPKFYFGCSNARNISFQIETVTYPNRYLLIGTSGGLNRQRTRITDVVVVGILNATLVVPKLDQKSFWKDSRLVTYVKDIGLMMGYAAFVNGFWTCVDMTSGRYLWRNLAIVMEYVAGGELFDRICNARRFSEDEARFVFLQLISEVSYCHAMQVCYRDLKLENTLIDGSPAPRLKI</sequence>
<keyword evidence="5" id="KW-0119">Carbohydrate metabolism</keyword>
<dbReference type="Pfam" id="PF10250">
    <property type="entry name" value="O-FucT"/>
    <property type="match status" value="1"/>
</dbReference>
<evidence type="ECO:0000259" key="7">
    <source>
        <dbReference type="PROSITE" id="PS50011"/>
    </source>
</evidence>
<dbReference type="PROSITE" id="PS50011">
    <property type="entry name" value="PROTEIN_KINASE_DOM"/>
    <property type="match status" value="1"/>
</dbReference>
<protein>
    <recommendedName>
        <fullName evidence="6">O-fucosyltransferase family protein</fullName>
    </recommendedName>
</protein>
<dbReference type="GO" id="GO:0016757">
    <property type="term" value="F:glycosyltransferase activity"/>
    <property type="evidence" value="ECO:0007669"/>
    <property type="project" value="UniProtKB-KW"/>
</dbReference>
<keyword evidence="3" id="KW-0808">Transferase</keyword>
<evidence type="ECO:0000256" key="2">
    <source>
        <dbReference type="ARBA" id="ARBA00022676"/>
    </source>
</evidence>
<feature type="non-terminal residue" evidence="8">
    <location>
        <position position="265"/>
    </location>
</feature>
<reference evidence="8" key="1">
    <citation type="submission" date="2022-06" db="EMBL/GenBank/DDBJ databases">
        <title>Uncovering the hologenomic basis of an extraordinary plant invasion.</title>
        <authorList>
            <person name="Bieker V.C."/>
            <person name="Martin M.D."/>
            <person name="Gilbert T."/>
            <person name="Hodgins K."/>
            <person name="Battlay P."/>
            <person name="Petersen B."/>
            <person name="Wilson J."/>
        </authorList>
    </citation>
    <scope>NUCLEOTIDE SEQUENCE</scope>
    <source>
        <strain evidence="8">AA19_3_7</strain>
        <tissue evidence="8">Leaf</tissue>
    </source>
</reference>
<organism evidence="8 9">
    <name type="scientific">Ambrosia artemisiifolia</name>
    <name type="common">Common ragweed</name>
    <dbReference type="NCBI Taxonomy" id="4212"/>
    <lineage>
        <taxon>Eukaryota</taxon>
        <taxon>Viridiplantae</taxon>
        <taxon>Streptophyta</taxon>
        <taxon>Embryophyta</taxon>
        <taxon>Tracheophyta</taxon>
        <taxon>Spermatophyta</taxon>
        <taxon>Magnoliopsida</taxon>
        <taxon>eudicotyledons</taxon>
        <taxon>Gunneridae</taxon>
        <taxon>Pentapetalae</taxon>
        <taxon>asterids</taxon>
        <taxon>campanulids</taxon>
        <taxon>Asterales</taxon>
        <taxon>Asteraceae</taxon>
        <taxon>Asteroideae</taxon>
        <taxon>Heliantheae alliance</taxon>
        <taxon>Heliantheae</taxon>
        <taxon>Ambrosia</taxon>
    </lineage>
</organism>
<evidence type="ECO:0000256" key="5">
    <source>
        <dbReference type="ARBA" id="ARBA00023277"/>
    </source>
</evidence>
<dbReference type="Pfam" id="PF00069">
    <property type="entry name" value="Pkinase"/>
    <property type="match status" value="1"/>
</dbReference>
<dbReference type="SUPFAM" id="SSF56112">
    <property type="entry name" value="Protein kinase-like (PK-like)"/>
    <property type="match status" value="1"/>
</dbReference>
<evidence type="ECO:0000256" key="3">
    <source>
        <dbReference type="ARBA" id="ARBA00022679"/>
    </source>
</evidence>
<dbReference type="Gene3D" id="1.10.510.10">
    <property type="entry name" value="Transferase(Phosphotransferase) domain 1"/>
    <property type="match status" value="1"/>
</dbReference>
<dbReference type="InterPro" id="IPR008271">
    <property type="entry name" value="Ser/Thr_kinase_AS"/>
</dbReference>
<keyword evidence="4" id="KW-0294">Fucose metabolism</keyword>